<proteinExistence type="inferred from homology"/>
<evidence type="ECO:0000256" key="6">
    <source>
        <dbReference type="ARBA" id="ARBA00023163"/>
    </source>
</evidence>
<evidence type="ECO:0000313" key="10">
    <source>
        <dbReference type="Proteomes" id="UP000199514"/>
    </source>
</evidence>
<dbReference type="GO" id="GO:0000976">
    <property type="term" value="F:transcription cis-regulatory region binding"/>
    <property type="evidence" value="ECO:0007669"/>
    <property type="project" value="TreeGrafter"/>
</dbReference>
<dbReference type="InterPro" id="IPR037914">
    <property type="entry name" value="SpoVT-AbrB_sf"/>
</dbReference>
<sequence>MLCFSGEYDCKLDAKGRLVLPARLKAKLPEAPAQVLVALRGFEPCVVLYPLPSWEKIAEKVLALNEFEEEYRLFQRSFLRGSTEIELDGQSRLLLPKTLLNYAQLEADIVAVGVGNRIELWNLKNYEQNLLQDAKVFSQKAQEILGNEAAKSL</sequence>
<dbReference type="GO" id="GO:0009295">
    <property type="term" value="C:nucleoid"/>
    <property type="evidence" value="ECO:0007669"/>
    <property type="project" value="UniProtKB-SubCell"/>
</dbReference>
<dbReference type="NCBIfam" id="TIGR00242">
    <property type="entry name" value="division/cell wall cluster transcriptional repressor MraZ"/>
    <property type="match status" value="1"/>
</dbReference>
<dbReference type="Proteomes" id="UP000199514">
    <property type="component" value="Unassembled WGS sequence"/>
</dbReference>
<dbReference type="SUPFAM" id="SSF89447">
    <property type="entry name" value="AbrB/MazE/MraZ-like"/>
    <property type="match status" value="1"/>
</dbReference>
<dbReference type="InterPro" id="IPR035642">
    <property type="entry name" value="MraZ_N"/>
</dbReference>
<protein>
    <recommendedName>
        <fullName evidence="1 7">Transcriptional regulator MraZ</fullName>
    </recommendedName>
</protein>
<dbReference type="InterPro" id="IPR038619">
    <property type="entry name" value="MraZ_sf"/>
</dbReference>
<keyword evidence="5 7" id="KW-0238">DNA-binding</keyword>
<feature type="domain" description="SpoVT-AbrB" evidence="8">
    <location>
        <begin position="7"/>
        <end position="53"/>
    </location>
</feature>
<dbReference type="GO" id="GO:2000143">
    <property type="term" value="P:negative regulation of DNA-templated transcription initiation"/>
    <property type="evidence" value="ECO:0007669"/>
    <property type="project" value="TreeGrafter"/>
</dbReference>
<keyword evidence="2 7" id="KW-0963">Cytoplasm</keyword>
<dbReference type="CDD" id="cd16320">
    <property type="entry name" value="MraZ_N"/>
    <property type="match status" value="1"/>
</dbReference>
<evidence type="ECO:0000256" key="2">
    <source>
        <dbReference type="ARBA" id="ARBA00022490"/>
    </source>
</evidence>
<gene>
    <name evidence="7" type="primary">mraZ</name>
    <name evidence="9" type="ORF">SAMN05421780_1109</name>
</gene>
<name>A0A1I1MDP1_9BACT</name>
<dbReference type="Gene3D" id="3.40.1550.20">
    <property type="entry name" value="Transcriptional regulator MraZ domain"/>
    <property type="match status" value="1"/>
</dbReference>
<keyword evidence="10" id="KW-1185">Reference proteome</keyword>
<dbReference type="GO" id="GO:0005737">
    <property type="term" value="C:cytoplasm"/>
    <property type="evidence" value="ECO:0007669"/>
    <property type="project" value="UniProtKB-UniRule"/>
</dbReference>
<comment type="subunit">
    <text evidence="7">Forms oligomers.</text>
</comment>
<dbReference type="EMBL" id="FOLE01000010">
    <property type="protein sequence ID" value="SFC79760.1"/>
    <property type="molecule type" value="Genomic_DNA"/>
</dbReference>
<evidence type="ECO:0000256" key="1">
    <source>
        <dbReference type="ARBA" id="ARBA00013860"/>
    </source>
</evidence>
<evidence type="ECO:0000259" key="8">
    <source>
        <dbReference type="PROSITE" id="PS51740"/>
    </source>
</evidence>
<dbReference type="InterPro" id="IPR035644">
    <property type="entry name" value="MraZ_C"/>
</dbReference>
<dbReference type="PROSITE" id="PS51740">
    <property type="entry name" value="SPOVT_ABRB"/>
    <property type="match status" value="2"/>
</dbReference>
<evidence type="ECO:0000256" key="4">
    <source>
        <dbReference type="ARBA" id="ARBA00023015"/>
    </source>
</evidence>
<dbReference type="InterPro" id="IPR003444">
    <property type="entry name" value="MraZ"/>
</dbReference>
<evidence type="ECO:0000256" key="5">
    <source>
        <dbReference type="ARBA" id="ARBA00023125"/>
    </source>
</evidence>
<keyword evidence="3" id="KW-0677">Repeat</keyword>
<feature type="domain" description="SpoVT-AbrB" evidence="8">
    <location>
        <begin position="82"/>
        <end position="125"/>
    </location>
</feature>
<dbReference type="PANTHER" id="PTHR34701:SF1">
    <property type="entry name" value="TRANSCRIPTIONAL REGULATOR MRAZ"/>
    <property type="match status" value="1"/>
</dbReference>
<accession>A0A1I1MDP1</accession>
<evidence type="ECO:0000256" key="7">
    <source>
        <dbReference type="HAMAP-Rule" id="MF_01008"/>
    </source>
</evidence>
<keyword evidence="6 7" id="KW-0804">Transcription</keyword>
<dbReference type="PANTHER" id="PTHR34701">
    <property type="entry name" value="TRANSCRIPTIONAL REGULATOR MRAZ"/>
    <property type="match status" value="1"/>
</dbReference>
<evidence type="ECO:0000256" key="3">
    <source>
        <dbReference type="ARBA" id="ARBA00022737"/>
    </source>
</evidence>
<dbReference type="AlphaFoldDB" id="A0A1I1MDP1"/>
<keyword evidence="4 7" id="KW-0805">Transcription regulation</keyword>
<evidence type="ECO:0000313" key="9">
    <source>
        <dbReference type="EMBL" id="SFC79760.1"/>
    </source>
</evidence>
<organism evidence="9 10">
    <name type="scientific">Flexibacter flexilis DSM 6793</name>
    <dbReference type="NCBI Taxonomy" id="927664"/>
    <lineage>
        <taxon>Bacteria</taxon>
        <taxon>Pseudomonadati</taxon>
        <taxon>Bacteroidota</taxon>
        <taxon>Cytophagia</taxon>
        <taxon>Cytophagales</taxon>
        <taxon>Flexibacteraceae</taxon>
        <taxon>Flexibacter</taxon>
    </lineage>
</organism>
<comment type="subcellular location">
    <subcellularLocation>
        <location evidence="7">Cytoplasm</location>
        <location evidence="7">Nucleoid</location>
    </subcellularLocation>
</comment>
<dbReference type="RefSeq" id="WP_091514871.1">
    <property type="nucleotide sequence ID" value="NZ_FOLE01000010.1"/>
</dbReference>
<dbReference type="HAMAP" id="MF_01008">
    <property type="entry name" value="MraZ"/>
    <property type="match status" value="1"/>
</dbReference>
<dbReference type="GO" id="GO:0003700">
    <property type="term" value="F:DNA-binding transcription factor activity"/>
    <property type="evidence" value="ECO:0007669"/>
    <property type="project" value="UniProtKB-UniRule"/>
</dbReference>
<dbReference type="InterPro" id="IPR007159">
    <property type="entry name" value="SpoVT-AbrB_dom"/>
</dbReference>
<comment type="similarity">
    <text evidence="7">Belongs to the MraZ family.</text>
</comment>
<dbReference type="STRING" id="927664.SAMN05421780_1109"/>
<dbReference type="CDD" id="cd16321">
    <property type="entry name" value="MraZ_C"/>
    <property type="match status" value="1"/>
</dbReference>
<dbReference type="InterPro" id="IPR020603">
    <property type="entry name" value="MraZ_dom"/>
</dbReference>
<dbReference type="OrthoDB" id="9807753at2"/>
<dbReference type="Pfam" id="PF02381">
    <property type="entry name" value="MraZ"/>
    <property type="match status" value="2"/>
</dbReference>
<reference evidence="9 10" key="1">
    <citation type="submission" date="2016-10" db="EMBL/GenBank/DDBJ databases">
        <authorList>
            <person name="de Groot N.N."/>
        </authorList>
    </citation>
    <scope>NUCLEOTIDE SEQUENCE [LARGE SCALE GENOMIC DNA]</scope>
    <source>
        <strain evidence="9 10">DSM 6793</strain>
    </source>
</reference>